<evidence type="ECO:0000313" key="2">
    <source>
        <dbReference type="EMBL" id="SZX67682.1"/>
    </source>
</evidence>
<gene>
    <name evidence="2" type="ORF">BQ4739_LOCUS8052</name>
</gene>
<protein>
    <recommendedName>
        <fullName evidence="4">Fe2OG dioxygenase domain-containing protein</fullName>
    </recommendedName>
</protein>
<feature type="region of interest" description="Disordered" evidence="1">
    <location>
        <begin position="179"/>
        <end position="213"/>
    </location>
</feature>
<dbReference type="Gene3D" id="2.60.120.620">
    <property type="entry name" value="q2cbj1_9rhob like domain"/>
    <property type="match status" value="1"/>
</dbReference>
<dbReference type="AlphaFoldDB" id="A0A383VSD5"/>
<name>A0A383VSD5_TETOB</name>
<dbReference type="STRING" id="3088.A0A383VSD5"/>
<evidence type="ECO:0000256" key="1">
    <source>
        <dbReference type="SAM" id="MobiDB-lite"/>
    </source>
</evidence>
<dbReference type="PANTHER" id="PTHR33099:SF7">
    <property type="entry name" value="MYND-TYPE DOMAIN-CONTAINING PROTEIN"/>
    <property type="match status" value="1"/>
</dbReference>
<proteinExistence type="predicted"/>
<dbReference type="PANTHER" id="PTHR33099">
    <property type="entry name" value="FE2OG DIOXYGENASE DOMAIN-CONTAINING PROTEIN"/>
    <property type="match status" value="1"/>
</dbReference>
<evidence type="ECO:0008006" key="4">
    <source>
        <dbReference type="Google" id="ProtNLM"/>
    </source>
</evidence>
<dbReference type="Proteomes" id="UP000256970">
    <property type="component" value="Unassembled WGS sequence"/>
</dbReference>
<keyword evidence="3" id="KW-1185">Reference proteome</keyword>
<evidence type="ECO:0000313" key="3">
    <source>
        <dbReference type="Proteomes" id="UP000256970"/>
    </source>
</evidence>
<reference evidence="2 3" key="1">
    <citation type="submission" date="2016-10" db="EMBL/GenBank/DDBJ databases">
        <authorList>
            <person name="Cai Z."/>
        </authorList>
    </citation>
    <scope>NUCLEOTIDE SEQUENCE [LARGE SCALE GENOMIC DNA]</scope>
</reference>
<sequence length="286" mass="29856">MFYVTRGSGSTPAAGMLSFPPAAGSSVQHLVDAAVPSPFGKGSETVFDPAVRTAAEIKAAQLALNKALPPPEVLDEVRALLQPSATSVVAELDKLNIYGPGGFFKPHYDTPRSQDHFGTLIICLPSPFKGGQLLLRHVDHNSSAAPSTRTYDWSASADAAPQGLQWAAFYADTGVKTSSNNLKGPGTEAGQPDQKGAVSSSSSSSSSNGSWMTPADVSASAELVAEVRRLLADKDWHGSGERLGFVLQQKYSAGLADLAALTFPEALKGPDRLLAAALQQAGLQPR</sequence>
<organism evidence="2 3">
    <name type="scientific">Tetradesmus obliquus</name>
    <name type="common">Green alga</name>
    <name type="synonym">Acutodesmus obliquus</name>
    <dbReference type="NCBI Taxonomy" id="3088"/>
    <lineage>
        <taxon>Eukaryota</taxon>
        <taxon>Viridiplantae</taxon>
        <taxon>Chlorophyta</taxon>
        <taxon>core chlorophytes</taxon>
        <taxon>Chlorophyceae</taxon>
        <taxon>CS clade</taxon>
        <taxon>Sphaeropleales</taxon>
        <taxon>Scenedesmaceae</taxon>
        <taxon>Tetradesmus</taxon>
    </lineage>
</organism>
<accession>A0A383VSD5</accession>
<dbReference type="EMBL" id="FNXT01000807">
    <property type="protein sequence ID" value="SZX67682.1"/>
    <property type="molecule type" value="Genomic_DNA"/>
</dbReference>